<protein>
    <submittedName>
        <fullName evidence="3">Uncharacterized protein</fullName>
    </submittedName>
</protein>
<comment type="caution">
    <text evidence="3">The sequence shown here is derived from an EMBL/GenBank/DDBJ whole genome shotgun (WGS) entry which is preliminary data.</text>
</comment>
<dbReference type="EMBL" id="JAKKPZ010000085">
    <property type="protein sequence ID" value="KAI1703286.1"/>
    <property type="molecule type" value="Genomic_DNA"/>
</dbReference>
<keyword evidence="4" id="KW-1185">Reference proteome</keyword>
<keyword evidence="2" id="KW-0732">Signal</keyword>
<sequence length="223" mass="25216">MFSGNTFVFVLCAALFATAVATIDHDDYREIVNQVLAEHKPKLDDSQMLKLAHASLIPEEQHDPEFIQALEKIDAELKNKKGFEPKWLTQFLNEQVLKKAKAHNNNLSGEVQEQAQSLHATLHKVHNDNVVKVHQEHGVNATLEHAANPADPLRNPRSTKVANSEKQISKLVNNFVEVDRADRQRLPYLRSLQFHLAKFYTPAAAADDNPENEGNDESQEEEE</sequence>
<feature type="signal peptide" evidence="2">
    <location>
        <begin position="1"/>
        <end position="21"/>
    </location>
</feature>
<accession>A0AAD4MRS5</accession>
<feature type="chain" id="PRO_5042222315" evidence="2">
    <location>
        <begin position="22"/>
        <end position="223"/>
    </location>
</feature>
<reference evidence="3" key="1">
    <citation type="submission" date="2022-01" db="EMBL/GenBank/DDBJ databases">
        <title>Genome Sequence Resource for Two Populations of Ditylenchus destructor, the Migratory Endoparasitic Phytonematode.</title>
        <authorList>
            <person name="Zhang H."/>
            <person name="Lin R."/>
            <person name="Xie B."/>
        </authorList>
    </citation>
    <scope>NUCLEOTIDE SEQUENCE</scope>
    <source>
        <strain evidence="3">BazhouSP</strain>
    </source>
</reference>
<evidence type="ECO:0000313" key="4">
    <source>
        <dbReference type="Proteomes" id="UP001201812"/>
    </source>
</evidence>
<evidence type="ECO:0000313" key="3">
    <source>
        <dbReference type="EMBL" id="KAI1703286.1"/>
    </source>
</evidence>
<evidence type="ECO:0000256" key="2">
    <source>
        <dbReference type="SAM" id="SignalP"/>
    </source>
</evidence>
<proteinExistence type="predicted"/>
<feature type="compositionally biased region" description="Acidic residues" evidence="1">
    <location>
        <begin position="208"/>
        <end position="223"/>
    </location>
</feature>
<organism evidence="3 4">
    <name type="scientific">Ditylenchus destructor</name>
    <dbReference type="NCBI Taxonomy" id="166010"/>
    <lineage>
        <taxon>Eukaryota</taxon>
        <taxon>Metazoa</taxon>
        <taxon>Ecdysozoa</taxon>
        <taxon>Nematoda</taxon>
        <taxon>Chromadorea</taxon>
        <taxon>Rhabditida</taxon>
        <taxon>Tylenchina</taxon>
        <taxon>Tylenchomorpha</taxon>
        <taxon>Sphaerularioidea</taxon>
        <taxon>Anguinidae</taxon>
        <taxon>Anguininae</taxon>
        <taxon>Ditylenchus</taxon>
    </lineage>
</organism>
<dbReference type="Proteomes" id="UP001201812">
    <property type="component" value="Unassembled WGS sequence"/>
</dbReference>
<evidence type="ECO:0000256" key="1">
    <source>
        <dbReference type="SAM" id="MobiDB-lite"/>
    </source>
</evidence>
<name>A0AAD4MRS5_9BILA</name>
<feature type="region of interest" description="Disordered" evidence="1">
    <location>
        <begin position="200"/>
        <end position="223"/>
    </location>
</feature>
<gene>
    <name evidence="3" type="ORF">DdX_15021</name>
</gene>
<dbReference type="AlphaFoldDB" id="A0AAD4MRS5"/>